<dbReference type="Pfam" id="PF00450">
    <property type="entry name" value="Peptidase_S10"/>
    <property type="match status" value="1"/>
</dbReference>
<dbReference type="PRINTS" id="PR00724">
    <property type="entry name" value="CRBOXYPTASEC"/>
</dbReference>
<evidence type="ECO:0000256" key="2">
    <source>
        <dbReference type="ARBA" id="ARBA00022645"/>
    </source>
</evidence>
<keyword evidence="6" id="KW-0732">Signal</keyword>
<dbReference type="Proteomes" id="UP001320420">
    <property type="component" value="Unassembled WGS sequence"/>
</dbReference>
<protein>
    <recommendedName>
        <fullName evidence="9">Serine carboxypeptidase</fullName>
    </recommendedName>
</protein>
<gene>
    <name evidence="7" type="ORF">SLS62_002573</name>
</gene>
<evidence type="ECO:0000313" key="7">
    <source>
        <dbReference type="EMBL" id="KAK7755347.1"/>
    </source>
</evidence>
<sequence>MLSKFSRASWLLSGAAVALSARGALAQFVEAPTSLKEAIGYAGVPVRYKEVPTGICELDPNVKSYSGYADVGEDEHIFFWFFEARGGDVDPCDDAPLTVWINGGPGSSSMIGLFEELGPCRVDYYGNVYSNPYSWTNASNVLFIDQPSQVGFSYSTPVPAYQAASGDIVVLPNATCPDYAPPGSCGTYAYPNVTETANSTANAAPNFWKTLQGFMGVFPQYSRNGFHFATESYGGHYGPIFNKYIEEQNARNITGAKKIQLETVLIGNGWYDPIVQYQAYYNFSVSPGNTYDYSPFNESTASQFYNNLYGPGNCIDQLNHCKATGDNTACRHADNFCAAQVESVYDDVLGRDEYDVRELTPDPFPYGFYVDYLNTAPVQAAIGAFTNFSTSSGAVSDAFDGTGDDGRESGTVEALAYLLAQNVTVALYAGDADYNCNWLGGEAVAEAVGAPGFAGAGYADVRTSDNVTHGQVKQAGRFSFTRVYESGHEVPFYQPLASLEYFSRAVRGVDIETGERADVGPAYVTEGPAKSTYREGNGTVQWDVLPSNTTYDPVTNKPGAPWQQTLARRGFRAPPPGRRSSRLRR</sequence>
<keyword evidence="8" id="KW-1185">Reference proteome</keyword>
<evidence type="ECO:0000256" key="4">
    <source>
        <dbReference type="ARBA" id="ARBA00022801"/>
    </source>
</evidence>
<keyword evidence="5" id="KW-0325">Glycoprotein</keyword>
<keyword evidence="3" id="KW-0645">Protease</keyword>
<evidence type="ECO:0000256" key="3">
    <source>
        <dbReference type="ARBA" id="ARBA00022670"/>
    </source>
</evidence>
<accession>A0AAN9UY58</accession>
<dbReference type="GO" id="GO:0000324">
    <property type="term" value="C:fungal-type vacuole"/>
    <property type="evidence" value="ECO:0007669"/>
    <property type="project" value="TreeGrafter"/>
</dbReference>
<dbReference type="AlphaFoldDB" id="A0AAN9UY58"/>
<comment type="similarity">
    <text evidence="1">Belongs to the peptidase S10 family.</text>
</comment>
<dbReference type="GO" id="GO:0006508">
    <property type="term" value="P:proteolysis"/>
    <property type="evidence" value="ECO:0007669"/>
    <property type="project" value="UniProtKB-KW"/>
</dbReference>
<organism evidence="7 8">
    <name type="scientific">Diatrype stigma</name>
    <dbReference type="NCBI Taxonomy" id="117547"/>
    <lineage>
        <taxon>Eukaryota</taxon>
        <taxon>Fungi</taxon>
        <taxon>Dikarya</taxon>
        <taxon>Ascomycota</taxon>
        <taxon>Pezizomycotina</taxon>
        <taxon>Sordariomycetes</taxon>
        <taxon>Xylariomycetidae</taxon>
        <taxon>Xylariales</taxon>
        <taxon>Diatrypaceae</taxon>
        <taxon>Diatrype</taxon>
    </lineage>
</organism>
<evidence type="ECO:0000256" key="1">
    <source>
        <dbReference type="ARBA" id="ARBA00009431"/>
    </source>
</evidence>
<dbReference type="PANTHER" id="PTHR11802:SF64">
    <property type="entry name" value="CARBOXYPEPTIDASE"/>
    <property type="match status" value="1"/>
</dbReference>
<dbReference type="InterPro" id="IPR029058">
    <property type="entry name" value="AB_hydrolase_fold"/>
</dbReference>
<reference evidence="7 8" key="1">
    <citation type="submission" date="2024-02" db="EMBL/GenBank/DDBJ databases">
        <title>De novo assembly and annotation of 12 fungi associated with fruit tree decline syndrome in Ontario, Canada.</title>
        <authorList>
            <person name="Sulman M."/>
            <person name="Ellouze W."/>
            <person name="Ilyukhin E."/>
        </authorList>
    </citation>
    <scope>NUCLEOTIDE SEQUENCE [LARGE SCALE GENOMIC DNA]</scope>
    <source>
        <strain evidence="7 8">M11/M66-122</strain>
    </source>
</reference>
<dbReference type="InterPro" id="IPR001563">
    <property type="entry name" value="Peptidase_S10"/>
</dbReference>
<dbReference type="Gene3D" id="1.10.287.410">
    <property type="match status" value="1"/>
</dbReference>
<dbReference type="EMBL" id="JAKJXP020000013">
    <property type="protein sequence ID" value="KAK7755347.1"/>
    <property type="molecule type" value="Genomic_DNA"/>
</dbReference>
<dbReference type="PANTHER" id="PTHR11802">
    <property type="entry name" value="SERINE PROTEASE FAMILY S10 SERINE CARBOXYPEPTIDASE"/>
    <property type="match status" value="1"/>
</dbReference>
<name>A0AAN9UY58_9PEZI</name>
<comment type="caution">
    <text evidence="7">The sequence shown here is derived from an EMBL/GenBank/DDBJ whole genome shotgun (WGS) entry which is preliminary data.</text>
</comment>
<evidence type="ECO:0000256" key="5">
    <source>
        <dbReference type="ARBA" id="ARBA00023180"/>
    </source>
</evidence>
<dbReference type="SUPFAM" id="SSF53474">
    <property type="entry name" value="alpha/beta-Hydrolases"/>
    <property type="match status" value="1"/>
</dbReference>
<evidence type="ECO:0000313" key="8">
    <source>
        <dbReference type="Proteomes" id="UP001320420"/>
    </source>
</evidence>
<evidence type="ECO:0008006" key="9">
    <source>
        <dbReference type="Google" id="ProtNLM"/>
    </source>
</evidence>
<proteinExistence type="inferred from homology"/>
<dbReference type="GO" id="GO:0004185">
    <property type="term" value="F:serine-type carboxypeptidase activity"/>
    <property type="evidence" value="ECO:0007669"/>
    <property type="project" value="InterPro"/>
</dbReference>
<evidence type="ECO:0000256" key="6">
    <source>
        <dbReference type="SAM" id="SignalP"/>
    </source>
</evidence>
<dbReference type="Gene3D" id="3.40.50.1820">
    <property type="entry name" value="alpha/beta hydrolase"/>
    <property type="match status" value="2"/>
</dbReference>
<keyword evidence="4" id="KW-0378">Hydrolase</keyword>
<keyword evidence="2" id="KW-0121">Carboxypeptidase</keyword>
<feature type="chain" id="PRO_5042977928" description="Serine carboxypeptidase" evidence="6">
    <location>
        <begin position="27"/>
        <end position="585"/>
    </location>
</feature>
<feature type="signal peptide" evidence="6">
    <location>
        <begin position="1"/>
        <end position="26"/>
    </location>
</feature>